<feature type="region of interest" description="Disordered" evidence="1">
    <location>
        <begin position="1"/>
        <end position="20"/>
    </location>
</feature>
<keyword evidence="3" id="KW-1185">Reference proteome</keyword>
<comment type="caution">
    <text evidence="2">The sequence shown here is derived from an EMBL/GenBank/DDBJ whole genome shotgun (WGS) entry which is preliminary data.</text>
</comment>
<gene>
    <name evidence="2" type="ORF">EYF80_029492</name>
</gene>
<dbReference type="Proteomes" id="UP000314294">
    <property type="component" value="Unassembled WGS sequence"/>
</dbReference>
<evidence type="ECO:0000313" key="2">
    <source>
        <dbReference type="EMBL" id="TNN60327.1"/>
    </source>
</evidence>
<accession>A0A4Z2H391</accession>
<dbReference type="EMBL" id="SRLO01000336">
    <property type="protein sequence ID" value="TNN60327.1"/>
    <property type="molecule type" value="Genomic_DNA"/>
</dbReference>
<feature type="compositionally biased region" description="Basic and acidic residues" evidence="1">
    <location>
        <begin position="1"/>
        <end position="19"/>
    </location>
</feature>
<evidence type="ECO:0000313" key="3">
    <source>
        <dbReference type="Proteomes" id="UP000314294"/>
    </source>
</evidence>
<evidence type="ECO:0000256" key="1">
    <source>
        <dbReference type="SAM" id="MobiDB-lite"/>
    </source>
</evidence>
<proteinExistence type="predicted"/>
<name>A0A4Z2H391_9TELE</name>
<dbReference type="AlphaFoldDB" id="A0A4Z2H391"/>
<protein>
    <submittedName>
        <fullName evidence="2">Uncharacterized protein</fullName>
    </submittedName>
</protein>
<organism evidence="2 3">
    <name type="scientific">Liparis tanakae</name>
    <name type="common">Tanaka's snailfish</name>
    <dbReference type="NCBI Taxonomy" id="230148"/>
    <lineage>
        <taxon>Eukaryota</taxon>
        <taxon>Metazoa</taxon>
        <taxon>Chordata</taxon>
        <taxon>Craniata</taxon>
        <taxon>Vertebrata</taxon>
        <taxon>Euteleostomi</taxon>
        <taxon>Actinopterygii</taxon>
        <taxon>Neopterygii</taxon>
        <taxon>Teleostei</taxon>
        <taxon>Neoteleostei</taxon>
        <taxon>Acanthomorphata</taxon>
        <taxon>Eupercaria</taxon>
        <taxon>Perciformes</taxon>
        <taxon>Cottioidei</taxon>
        <taxon>Cottales</taxon>
        <taxon>Liparidae</taxon>
        <taxon>Liparis</taxon>
    </lineage>
</organism>
<sequence>MAGPLGRREEVSRGARAEENPESLGFGEFFDLEVWGCEVISGQCCMLGMGRWRKSWRRRREEEEDVEAFSKHLGGADGDVYCIGVDPILVSTDSFTASHHFVAAACQHLVNSSKVFKRLLRSLL</sequence>
<reference evidence="2 3" key="1">
    <citation type="submission" date="2019-03" db="EMBL/GenBank/DDBJ databases">
        <title>First draft genome of Liparis tanakae, snailfish: a comprehensive survey of snailfish specific genes.</title>
        <authorList>
            <person name="Kim W."/>
            <person name="Song I."/>
            <person name="Jeong J.-H."/>
            <person name="Kim D."/>
            <person name="Kim S."/>
            <person name="Ryu S."/>
            <person name="Song J.Y."/>
            <person name="Lee S.K."/>
        </authorList>
    </citation>
    <scope>NUCLEOTIDE SEQUENCE [LARGE SCALE GENOMIC DNA]</scope>
    <source>
        <tissue evidence="2">Muscle</tissue>
    </source>
</reference>